<proteinExistence type="predicted"/>
<accession>A0A3S4HMP4</accession>
<reference evidence="1 2" key="1">
    <citation type="submission" date="2018-12" db="EMBL/GenBank/DDBJ databases">
        <authorList>
            <consortium name="Pathogen Informatics"/>
        </authorList>
    </citation>
    <scope>NUCLEOTIDE SEQUENCE [LARGE SCALE GENOMIC DNA]</scope>
    <source>
        <strain evidence="1 2">NCTC9695</strain>
    </source>
</reference>
<sequence>MRQSIQALGRLRTGAMNKTEAAYAQHLEAQKVAGRVAWFKFEG</sequence>
<dbReference type="AlphaFoldDB" id="A0A3S4HMP4"/>
<dbReference type="Proteomes" id="UP000275777">
    <property type="component" value="Chromosome"/>
</dbReference>
<protein>
    <submittedName>
        <fullName evidence="1">Uncharacterized protein</fullName>
    </submittedName>
</protein>
<evidence type="ECO:0000313" key="1">
    <source>
        <dbReference type="EMBL" id="VEB42963.1"/>
    </source>
</evidence>
<organism evidence="1 2">
    <name type="scientific">Chromobacterium violaceum</name>
    <dbReference type="NCBI Taxonomy" id="536"/>
    <lineage>
        <taxon>Bacteria</taxon>
        <taxon>Pseudomonadati</taxon>
        <taxon>Pseudomonadota</taxon>
        <taxon>Betaproteobacteria</taxon>
        <taxon>Neisseriales</taxon>
        <taxon>Chromobacteriaceae</taxon>
        <taxon>Chromobacterium</taxon>
    </lineage>
</organism>
<name>A0A3S4HMP4_CHRVL</name>
<dbReference type="EMBL" id="LR134182">
    <property type="protein sequence ID" value="VEB42963.1"/>
    <property type="molecule type" value="Genomic_DNA"/>
</dbReference>
<gene>
    <name evidence="1" type="ORF">NCTC9695_03417</name>
</gene>
<evidence type="ECO:0000313" key="2">
    <source>
        <dbReference type="Proteomes" id="UP000275777"/>
    </source>
</evidence>